<keyword evidence="3" id="KW-0804">Transcription</keyword>
<dbReference type="GO" id="GO:0003700">
    <property type="term" value="F:DNA-binding transcription factor activity"/>
    <property type="evidence" value="ECO:0007669"/>
    <property type="project" value="TreeGrafter"/>
</dbReference>
<feature type="DNA-binding region" description="H-T-H motif" evidence="4">
    <location>
        <begin position="23"/>
        <end position="42"/>
    </location>
</feature>
<reference evidence="6 7" key="1">
    <citation type="submission" date="2016-12" db="EMBL/GenBank/DDBJ databases">
        <title>Domibacillus antri genome sequencing.</title>
        <authorList>
            <person name="Verma A."/>
            <person name="Krishnamurthi S."/>
        </authorList>
    </citation>
    <scope>NUCLEOTIDE SEQUENCE [LARGE SCALE GENOMIC DNA]</scope>
    <source>
        <strain evidence="6 7">XD80</strain>
    </source>
</reference>
<dbReference type="InterPro" id="IPR050109">
    <property type="entry name" value="HTH-type_TetR-like_transc_reg"/>
</dbReference>
<evidence type="ECO:0000313" key="6">
    <source>
        <dbReference type="EMBL" id="OLN23583.1"/>
    </source>
</evidence>
<feature type="domain" description="HTH tetR-type" evidence="5">
    <location>
        <begin position="1"/>
        <end position="60"/>
    </location>
</feature>
<dbReference type="Gene3D" id="1.10.10.60">
    <property type="entry name" value="Homeodomain-like"/>
    <property type="match status" value="1"/>
</dbReference>
<proteinExistence type="predicted"/>
<accession>A0A1Q8Q8C4</accession>
<dbReference type="EMBL" id="MSDU01000007">
    <property type="protein sequence ID" value="OLN23583.1"/>
    <property type="molecule type" value="Genomic_DNA"/>
</dbReference>
<dbReference type="OrthoDB" id="509229at2"/>
<dbReference type="PANTHER" id="PTHR30055:SF238">
    <property type="entry name" value="MYCOFACTOCIN BIOSYNTHESIS TRANSCRIPTIONAL REGULATOR MFTR-RELATED"/>
    <property type="match status" value="1"/>
</dbReference>
<dbReference type="RefSeq" id="WP_075397417.1">
    <property type="nucleotide sequence ID" value="NZ_MSDU01000007.1"/>
</dbReference>
<dbReference type="AlphaFoldDB" id="A0A1Q8Q8C4"/>
<dbReference type="InterPro" id="IPR001647">
    <property type="entry name" value="HTH_TetR"/>
</dbReference>
<comment type="caution">
    <text evidence="6">The sequence shown here is derived from an EMBL/GenBank/DDBJ whole genome shotgun (WGS) entry which is preliminary data.</text>
</comment>
<dbReference type="STRING" id="1714264.BTO30_03930"/>
<dbReference type="SUPFAM" id="SSF46689">
    <property type="entry name" value="Homeodomain-like"/>
    <property type="match status" value="1"/>
</dbReference>
<evidence type="ECO:0000256" key="1">
    <source>
        <dbReference type="ARBA" id="ARBA00023015"/>
    </source>
</evidence>
<evidence type="ECO:0000256" key="3">
    <source>
        <dbReference type="ARBA" id="ARBA00023163"/>
    </source>
</evidence>
<name>A0A1Q8Q8C4_9BACI</name>
<evidence type="ECO:0000256" key="2">
    <source>
        <dbReference type="ARBA" id="ARBA00023125"/>
    </source>
</evidence>
<evidence type="ECO:0000259" key="5">
    <source>
        <dbReference type="PROSITE" id="PS50977"/>
    </source>
</evidence>
<protein>
    <recommendedName>
        <fullName evidence="5">HTH tetR-type domain-containing protein</fullName>
    </recommendedName>
</protein>
<dbReference type="PROSITE" id="PS50977">
    <property type="entry name" value="HTH_TETR_2"/>
    <property type="match status" value="1"/>
</dbReference>
<dbReference type="Pfam" id="PF00440">
    <property type="entry name" value="TetR_N"/>
    <property type="match status" value="1"/>
</dbReference>
<dbReference type="PANTHER" id="PTHR30055">
    <property type="entry name" value="HTH-TYPE TRANSCRIPTIONAL REGULATOR RUTR"/>
    <property type="match status" value="1"/>
</dbReference>
<organism evidence="6 7">
    <name type="scientific">Domibacillus antri</name>
    <dbReference type="NCBI Taxonomy" id="1714264"/>
    <lineage>
        <taxon>Bacteria</taxon>
        <taxon>Bacillati</taxon>
        <taxon>Bacillota</taxon>
        <taxon>Bacilli</taxon>
        <taxon>Bacillales</taxon>
        <taxon>Bacillaceae</taxon>
        <taxon>Domibacillus</taxon>
    </lineage>
</organism>
<keyword evidence="1" id="KW-0805">Transcription regulation</keyword>
<dbReference type="PRINTS" id="PR00455">
    <property type="entry name" value="HTHTETR"/>
</dbReference>
<gene>
    <name evidence="6" type="ORF">BTO30_03930</name>
</gene>
<keyword evidence="2 4" id="KW-0238">DNA-binding</keyword>
<dbReference type="Gene3D" id="1.10.357.10">
    <property type="entry name" value="Tetracycline Repressor, domain 2"/>
    <property type="match status" value="1"/>
</dbReference>
<keyword evidence="7" id="KW-1185">Reference proteome</keyword>
<dbReference type="InterPro" id="IPR009057">
    <property type="entry name" value="Homeodomain-like_sf"/>
</dbReference>
<evidence type="ECO:0000313" key="7">
    <source>
        <dbReference type="Proteomes" id="UP000185568"/>
    </source>
</evidence>
<evidence type="ECO:0000256" key="4">
    <source>
        <dbReference type="PROSITE-ProRule" id="PRU00335"/>
    </source>
</evidence>
<dbReference type="Proteomes" id="UP000185568">
    <property type="component" value="Unassembled WGS sequence"/>
</dbReference>
<sequence length="188" mass="21183">MSADTIKQAAAVLFADHGYAGTSLSQISGKAGMKKPSIYAHFKSKDDLFMSLLDDAFSSETARVKTMSSLQQLLEDYVKRQSSDALFRFLIKSSFFPPEHLKADMLNRYYSFLDTLEEKTGKLLEIDAALGIIRSIDIADTASMYTIIVDSIFVELCYGSRERTEKRLNVAWGFFWNSIKKGQDQVES</sequence>
<dbReference type="GO" id="GO:0000976">
    <property type="term" value="F:transcription cis-regulatory region binding"/>
    <property type="evidence" value="ECO:0007669"/>
    <property type="project" value="TreeGrafter"/>
</dbReference>